<feature type="transmembrane region" description="Helical" evidence="7">
    <location>
        <begin position="554"/>
        <end position="576"/>
    </location>
</feature>
<dbReference type="PANTHER" id="PTHR23504:SF15">
    <property type="entry name" value="MAJOR FACILITATOR SUPERFAMILY (MFS) PROFILE DOMAIN-CONTAINING PROTEIN"/>
    <property type="match status" value="1"/>
</dbReference>
<keyword evidence="5 7" id="KW-0472">Membrane</keyword>
<sequence length="1196" mass="131010">MNSIYCPTVPFGGSNLCRTRGNTPRALSFPRIRRLLLAQPRPRPRLWLGRSFSHQRHSQSPHSSPPSSPPSSPTSASSQERLTLVPDDQFESDALLGLWPDDEEAPVTPTTANIERTSSAASNAPALPPRLIIPLLISPCLKLGTTYIPRAVDLAGPVPALVGLAGMALLSAFTSQVWVLLGRYVSRWTIEEIVAEAIIRNPGRRGSPKDKWKRRVRKGIRGLVCLTALLLCAMYLHESAHLLQAALPFETNHATQAGTTVIFAAFLVPLVAASSLGERKILWSNFLSIVLQFVIAIVGVAHYFHSQDESKHGHAGTKRALPKFTRSHTEAAILSFAFANQLLALPLYTALATNFAAKPTFAPRPRTRRMITSFPMLLLVSTIISVALTVPLILAPLTKHAAPPDPAAIPTVPFRPPLRETVSRKLEAAIPTIQVFALLLAIPPLFAGVIVPRIRQRAYRWILFFSSVLLAAVIPGRRAGLSGLAMTLSLLTCYVFPALLHAIFHGLRRPRSILFTHSNVPAITSSEPGNSQDPEILLQHKERSLQRRRLARRVLWDIGVWAVLGPVGLAATVWTAGRTVSVCTYQIAPVSILSSRSAMKGCPTQDGRVPDPGITLPSGICIQYLRKFLESLRKDESNQTPPLYPQVGSEFDLAPRGRSLFLGSILLLSSVPRYISALVSDQLGFRAAMSVTHAAYLPEEEPLNFDTESLPEARDRDELSSCPSTVVASPAASIKLDASPPAKDIVTPLPMGRFAILLMLNAVFPLSFEVIYPFVNAMIVEIGVTNDPERVGFYSGLVESIFSLMGFIMSERQLYYPDWELGELYALIARGVFASTHIYASDSWAAIKVMTGEMTDRTGAVPWVTCGACYAKYNSTLLGLPLGGLLAHPEQRFSWFRTAFWAEYPYLLPCLVGSAFAIFSVIPGFIYIEETLPSKRRQRKKINKRATSYGSTDSSVSTTSTLVDSREQSVCAQEPIDIEGVEKVVKPQPSWRSVMTPAIWSLLFNNALMCFASEMVFSIFPLFAYTPIASGGLGMSEAKIGSEMAVRSIVQVTLMLGYSKLIRKIGKLRIYQRRACYSRVVYSRSMLFGVLGMASIVKCWPIYSHILSGFCWVASASLVNDVAPSAEALSLTTAVSPALGNSLFAASVHQDILGGHLVWIVMLAMITTATFGWAHSLTLTTSTHDWRENLNDDDDE</sequence>
<feature type="transmembrane region" description="Helical" evidence="7">
    <location>
        <begin position="1081"/>
        <end position="1103"/>
    </location>
</feature>
<feature type="region of interest" description="Disordered" evidence="6">
    <location>
        <begin position="52"/>
        <end position="81"/>
    </location>
</feature>
<organism evidence="8 9">
    <name type="scientific">Thanatephorus cucumeris (strain AG1-IA)</name>
    <name type="common">Rice sheath blight fungus</name>
    <name type="synonym">Rhizoctonia solani</name>
    <dbReference type="NCBI Taxonomy" id="983506"/>
    <lineage>
        <taxon>Eukaryota</taxon>
        <taxon>Fungi</taxon>
        <taxon>Dikarya</taxon>
        <taxon>Basidiomycota</taxon>
        <taxon>Agaricomycotina</taxon>
        <taxon>Agaricomycetes</taxon>
        <taxon>Cantharellales</taxon>
        <taxon>Ceratobasidiaceae</taxon>
        <taxon>Rhizoctonia</taxon>
        <taxon>Rhizoctonia solani AG-1</taxon>
    </lineage>
</organism>
<name>L8WYA8_THACA</name>
<evidence type="ECO:0000313" key="8">
    <source>
        <dbReference type="EMBL" id="ELU41777.1"/>
    </source>
</evidence>
<feature type="transmembrane region" description="Helical" evidence="7">
    <location>
        <begin position="1157"/>
        <end position="1177"/>
    </location>
</feature>
<reference evidence="8 9" key="1">
    <citation type="journal article" date="2013" name="Nat. Commun.">
        <title>The evolution and pathogenic mechanisms of the rice sheath blight pathogen.</title>
        <authorList>
            <person name="Zheng A."/>
            <person name="Lin R."/>
            <person name="Xu L."/>
            <person name="Qin P."/>
            <person name="Tang C."/>
            <person name="Ai P."/>
            <person name="Zhang D."/>
            <person name="Liu Y."/>
            <person name="Sun Z."/>
            <person name="Feng H."/>
            <person name="Wang Y."/>
            <person name="Chen Y."/>
            <person name="Liang X."/>
            <person name="Fu R."/>
            <person name="Li Q."/>
            <person name="Zhang J."/>
            <person name="Yu X."/>
            <person name="Xie Z."/>
            <person name="Ding L."/>
            <person name="Guan P."/>
            <person name="Tang J."/>
            <person name="Liang Y."/>
            <person name="Wang S."/>
            <person name="Deng Q."/>
            <person name="Li S."/>
            <person name="Zhu J."/>
            <person name="Wang L."/>
            <person name="Liu H."/>
            <person name="Li P."/>
        </authorList>
    </citation>
    <scope>NUCLEOTIDE SEQUENCE [LARGE SCALE GENOMIC DNA]</scope>
    <source>
        <strain evidence="9">AG-1 IA</strain>
    </source>
</reference>
<dbReference type="OrthoDB" id="3259324at2759"/>
<evidence type="ECO:0000256" key="2">
    <source>
        <dbReference type="ARBA" id="ARBA00022448"/>
    </source>
</evidence>
<feature type="transmembrane region" description="Helical" evidence="7">
    <location>
        <begin position="219"/>
        <end position="237"/>
    </location>
</feature>
<feature type="transmembrane region" description="Helical" evidence="7">
    <location>
        <begin position="160"/>
        <end position="181"/>
    </location>
</feature>
<dbReference type="HOGENOM" id="CLU_271292_0_0_1"/>
<keyword evidence="4 7" id="KW-1133">Transmembrane helix</keyword>
<feature type="transmembrane region" description="Helical" evidence="7">
    <location>
        <begin position="481"/>
        <end position="504"/>
    </location>
</feature>
<feature type="transmembrane region" description="Helical" evidence="7">
    <location>
        <begin position="428"/>
        <end position="451"/>
    </location>
</feature>
<dbReference type="SUPFAM" id="SSF103473">
    <property type="entry name" value="MFS general substrate transporter"/>
    <property type="match status" value="1"/>
</dbReference>
<dbReference type="GO" id="GO:0016020">
    <property type="term" value="C:membrane"/>
    <property type="evidence" value="ECO:0007669"/>
    <property type="project" value="UniProtKB-SubCell"/>
</dbReference>
<keyword evidence="2" id="KW-0813">Transport</keyword>
<feature type="compositionally biased region" description="Pro residues" evidence="6">
    <location>
        <begin position="63"/>
        <end position="72"/>
    </location>
</feature>
<dbReference type="InterPro" id="IPR036259">
    <property type="entry name" value="MFS_trans_sf"/>
</dbReference>
<feature type="transmembrane region" description="Helical" evidence="7">
    <location>
        <begin position="458"/>
        <end position="475"/>
    </location>
</feature>
<evidence type="ECO:0000256" key="7">
    <source>
        <dbReference type="SAM" id="Phobius"/>
    </source>
</evidence>
<evidence type="ECO:0000256" key="3">
    <source>
        <dbReference type="ARBA" id="ARBA00022692"/>
    </source>
</evidence>
<dbReference type="EMBL" id="AFRT01000991">
    <property type="protein sequence ID" value="ELU41777.1"/>
    <property type="molecule type" value="Genomic_DNA"/>
</dbReference>
<dbReference type="PANTHER" id="PTHR23504">
    <property type="entry name" value="MAJOR FACILITATOR SUPERFAMILY DOMAIN-CONTAINING PROTEIN 10"/>
    <property type="match status" value="1"/>
</dbReference>
<keyword evidence="3 7" id="KW-0812">Transmembrane</keyword>
<evidence type="ECO:0000256" key="6">
    <source>
        <dbReference type="SAM" id="MobiDB-lite"/>
    </source>
</evidence>
<dbReference type="AlphaFoldDB" id="L8WYA8"/>
<keyword evidence="9" id="KW-1185">Reference proteome</keyword>
<feature type="transmembrane region" description="Helical" evidence="7">
    <location>
        <begin position="1044"/>
        <end position="1061"/>
    </location>
</feature>
<feature type="transmembrane region" description="Helical" evidence="7">
    <location>
        <begin position="906"/>
        <end position="928"/>
    </location>
</feature>
<comment type="caution">
    <text evidence="8">The sequence shown here is derived from an EMBL/GenBank/DDBJ whole genome shotgun (WGS) entry which is preliminary data.</text>
</comment>
<evidence type="ECO:0000256" key="1">
    <source>
        <dbReference type="ARBA" id="ARBA00004141"/>
    </source>
</evidence>
<gene>
    <name evidence="8" type="ORF">AG1IA_04205</name>
</gene>
<feature type="transmembrane region" description="Helical" evidence="7">
    <location>
        <begin position="283"/>
        <end position="304"/>
    </location>
</feature>
<accession>L8WYA8</accession>
<feature type="transmembrane region" description="Helical" evidence="7">
    <location>
        <begin position="331"/>
        <end position="353"/>
    </location>
</feature>
<evidence type="ECO:0000313" key="9">
    <source>
        <dbReference type="Proteomes" id="UP000011668"/>
    </source>
</evidence>
<evidence type="ECO:0000256" key="5">
    <source>
        <dbReference type="ARBA" id="ARBA00023136"/>
    </source>
</evidence>
<dbReference type="Proteomes" id="UP000011668">
    <property type="component" value="Unassembled WGS sequence"/>
</dbReference>
<feature type="transmembrane region" description="Helical" evidence="7">
    <location>
        <begin position="257"/>
        <end position="276"/>
    </location>
</feature>
<evidence type="ECO:0000256" key="4">
    <source>
        <dbReference type="ARBA" id="ARBA00022989"/>
    </source>
</evidence>
<feature type="transmembrane region" description="Helical" evidence="7">
    <location>
        <begin position="374"/>
        <end position="394"/>
    </location>
</feature>
<proteinExistence type="predicted"/>
<comment type="subcellular location">
    <subcellularLocation>
        <location evidence="1">Membrane</location>
        <topology evidence="1">Multi-pass membrane protein</topology>
    </subcellularLocation>
</comment>
<feature type="transmembrane region" description="Helical" evidence="7">
    <location>
        <begin position="1002"/>
        <end position="1024"/>
    </location>
</feature>
<protein>
    <submittedName>
        <fullName evidence="8">Uncharacterized protein</fullName>
    </submittedName>
</protein>